<name>A0A3N1HLI4_9ACTN</name>
<evidence type="ECO:0000313" key="3">
    <source>
        <dbReference type="Proteomes" id="UP000276232"/>
    </source>
</evidence>
<keyword evidence="1" id="KW-0732">Signal</keyword>
<dbReference type="OrthoDB" id="3267550at2"/>
<feature type="chain" id="PRO_5018027698" description="Sporulation and spore germination protein" evidence="1">
    <location>
        <begin position="27"/>
        <end position="196"/>
    </location>
</feature>
<dbReference type="Proteomes" id="UP000276232">
    <property type="component" value="Unassembled WGS sequence"/>
</dbReference>
<proteinExistence type="predicted"/>
<comment type="caution">
    <text evidence="2">The sequence shown here is derived from an EMBL/GenBank/DDBJ whole genome shotgun (WGS) entry which is preliminary data.</text>
</comment>
<reference evidence="2 3" key="1">
    <citation type="journal article" date="2015" name="Stand. Genomic Sci.">
        <title>Genomic Encyclopedia of Bacterial and Archaeal Type Strains, Phase III: the genomes of soil and plant-associated and newly described type strains.</title>
        <authorList>
            <person name="Whitman W.B."/>
            <person name="Woyke T."/>
            <person name="Klenk H.P."/>
            <person name="Zhou Y."/>
            <person name="Lilburn T.G."/>
            <person name="Beck B.J."/>
            <person name="De Vos P."/>
            <person name="Vandamme P."/>
            <person name="Eisen J.A."/>
            <person name="Garrity G."/>
            <person name="Hugenholtz P."/>
            <person name="Kyrpides N.C."/>
        </authorList>
    </citation>
    <scope>NUCLEOTIDE SEQUENCE [LARGE SCALE GENOMIC DNA]</scope>
    <source>
        <strain evidence="2 3">CECT 7306</strain>
    </source>
</reference>
<gene>
    <name evidence="2" type="ORF">EDC03_1989</name>
</gene>
<feature type="signal peptide" evidence="1">
    <location>
        <begin position="1"/>
        <end position="26"/>
    </location>
</feature>
<dbReference type="PROSITE" id="PS51257">
    <property type="entry name" value="PROKAR_LIPOPROTEIN"/>
    <property type="match status" value="1"/>
</dbReference>
<sequence>MPLPRPAAPRAAVRSGAALLAAGALALTTGCAVSPVVNQFSTELQYAPSDGVSASVVLQETTTEQVQQRLLARNLLLLGAGEDQAAALYGVLVNESLEEVSAVISGPGGLFAEVVVPPRSSVPLTEVPEETLGVPPLEAPEGAETTGTLVADPVGHQPGTLAEVTIAVGDEALEVSVPLLDATLPEYDGLLPAEDA</sequence>
<dbReference type="AlphaFoldDB" id="A0A3N1HLI4"/>
<dbReference type="RefSeq" id="WP_123380034.1">
    <property type="nucleotide sequence ID" value="NZ_RJKN01000004.1"/>
</dbReference>
<dbReference type="InParanoid" id="A0A3N1HLI4"/>
<evidence type="ECO:0000313" key="2">
    <source>
        <dbReference type="EMBL" id="ROP43383.1"/>
    </source>
</evidence>
<evidence type="ECO:0000256" key="1">
    <source>
        <dbReference type="SAM" id="SignalP"/>
    </source>
</evidence>
<evidence type="ECO:0008006" key="4">
    <source>
        <dbReference type="Google" id="ProtNLM"/>
    </source>
</evidence>
<accession>A0A3N1HLI4</accession>
<keyword evidence="3" id="KW-1185">Reference proteome</keyword>
<protein>
    <recommendedName>
        <fullName evidence="4">Sporulation and spore germination protein</fullName>
    </recommendedName>
</protein>
<organism evidence="2 3">
    <name type="scientific">Pseudokineococcus lusitanus</name>
    <dbReference type="NCBI Taxonomy" id="763993"/>
    <lineage>
        <taxon>Bacteria</taxon>
        <taxon>Bacillati</taxon>
        <taxon>Actinomycetota</taxon>
        <taxon>Actinomycetes</taxon>
        <taxon>Kineosporiales</taxon>
        <taxon>Kineosporiaceae</taxon>
        <taxon>Pseudokineococcus</taxon>
    </lineage>
</organism>
<dbReference type="EMBL" id="RJKN01000004">
    <property type="protein sequence ID" value="ROP43383.1"/>
    <property type="molecule type" value="Genomic_DNA"/>
</dbReference>